<sequence length="273" mass="30517">MSTSQDIAATDTGTMLQGDSDRDASWSSDRASCPQVPQTDQELDKPPVLLNYTLDPEDMLDNFQGNLSLLYRALAHLVLAHGTVDALYHAFRAVATARKGTQNSSNQSDHEEIVEVLALAEEIVQEMLDRGFGQAAAQTVNVTQTCIIKYDPVRDVPESQIPRTPRRSLRPRGPTAPKFSKQKSPQKATSPQKNRSPRRNQAPQKRKVAAAYDVPKDLYYTIRGILDEHETGYLVDWENIGSQSFSPTWEPKGNVTDLAIGVWEEEKKKIKNR</sequence>
<dbReference type="HOGENOM" id="CLU_1019348_0_0_1"/>
<evidence type="ECO:0000256" key="2">
    <source>
        <dbReference type="SAM" id="MobiDB-lite"/>
    </source>
</evidence>
<dbReference type="Proteomes" id="UP000027730">
    <property type="component" value="Unassembled WGS sequence"/>
</dbReference>
<proteinExistence type="predicted"/>
<organism evidence="4 5">
    <name type="scientific">Aureobasidium namibiae CBS 147.97</name>
    <dbReference type="NCBI Taxonomy" id="1043004"/>
    <lineage>
        <taxon>Eukaryota</taxon>
        <taxon>Fungi</taxon>
        <taxon>Dikarya</taxon>
        <taxon>Ascomycota</taxon>
        <taxon>Pezizomycotina</taxon>
        <taxon>Dothideomycetes</taxon>
        <taxon>Dothideomycetidae</taxon>
        <taxon>Dothideales</taxon>
        <taxon>Saccotheciaceae</taxon>
        <taxon>Aureobasidium</taxon>
    </lineage>
</organism>
<comment type="subunit">
    <text evidence="1">Component of the NuA4 histone acetyltransferase complex.</text>
</comment>
<feature type="region of interest" description="Disordered" evidence="2">
    <location>
        <begin position="157"/>
        <end position="208"/>
    </location>
</feature>
<evidence type="ECO:0000313" key="5">
    <source>
        <dbReference type="Proteomes" id="UP000027730"/>
    </source>
</evidence>
<feature type="domain" description="Chromo" evidence="3">
    <location>
        <begin position="220"/>
        <end position="273"/>
    </location>
</feature>
<dbReference type="PROSITE" id="PS50013">
    <property type="entry name" value="CHROMO_2"/>
    <property type="match status" value="1"/>
</dbReference>
<dbReference type="GO" id="GO:0006338">
    <property type="term" value="P:chromatin remodeling"/>
    <property type="evidence" value="ECO:0007669"/>
    <property type="project" value="UniProtKB-ARBA"/>
</dbReference>
<dbReference type="AlphaFoldDB" id="A0A074X509"/>
<feature type="compositionally biased region" description="Polar residues" evidence="2">
    <location>
        <begin position="182"/>
        <end position="203"/>
    </location>
</feature>
<feature type="region of interest" description="Disordered" evidence="2">
    <location>
        <begin position="1"/>
        <end position="43"/>
    </location>
</feature>
<feature type="compositionally biased region" description="Polar residues" evidence="2">
    <location>
        <begin position="1"/>
        <end position="17"/>
    </location>
</feature>
<dbReference type="InterPro" id="IPR000953">
    <property type="entry name" value="Chromo/chromo_shadow_dom"/>
</dbReference>
<dbReference type="RefSeq" id="XP_013423966.1">
    <property type="nucleotide sequence ID" value="XM_013568512.1"/>
</dbReference>
<protein>
    <recommendedName>
        <fullName evidence="3">Chromo domain-containing protein</fullName>
    </recommendedName>
</protein>
<evidence type="ECO:0000259" key="3">
    <source>
        <dbReference type="PROSITE" id="PS50013"/>
    </source>
</evidence>
<reference evidence="4 5" key="1">
    <citation type="journal article" date="2014" name="BMC Genomics">
        <title>Genome sequencing of four Aureobasidium pullulans varieties: biotechnological potential, stress tolerance, and description of new species.</title>
        <authorList>
            <person name="Gostin Ar C."/>
            <person name="Ohm R.A."/>
            <person name="Kogej T."/>
            <person name="Sonjak S."/>
            <person name="Turk M."/>
            <person name="Zajc J."/>
            <person name="Zalar P."/>
            <person name="Grube M."/>
            <person name="Sun H."/>
            <person name="Han J."/>
            <person name="Sharma A."/>
            <person name="Chiniquy J."/>
            <person name="Ngan C.Y."/>
            <person name="Lipzen A."/>
            <person name="Barry K."/>
            <person name="Grigoriev I.V."/>
            <person name="Gunde-Cimerman N."/>
        </authorList>
    </citation>
    <scope>NUCLEOTIDE SEQUENCE [LARGE SCALE GENOMIC DNA]</scope>
    <source>
        <strain evidence="4 5">CBS 147.97</strain>
    </source>
</reference>
<dbReference type="SUPFAM" id="SSF54160">
    <property type="entry name" value="Chromo domain-like"/>
    <property type="match status" value="1"/>
</dbReference>
<dbReference type="GeneID" id="25417484"/>
<evidence type="ECO:0000256" key="1">
    <source>
        <dbReference type="ARBA" id="ARBA00011353"/>
    </source>
</evidence>
<keyword evidence="5" id="KW-1185">Reference proteome</keyword>
<dbReference type="STRING" id="1043004.A0A074X509"/>
<accession>A0A074X509</accession>
<gene>
    <name evidence="4" type="ORF">M436DRAFT_85128</name>
</gene>
<name>A0A074X509_9PEZI</name>
<dbReference type="EMBL" id="KL584720">
    <property type="protein sequence ID" value="KEQ69651.1"/>
    <property type="molecule type" value="Genomic_DNA"/>
</dbReference>
<dbReference type="OrthoDB" id="3647690at2759"/>
<dbReference type="InterPro" id="IPR016197">
    <property type="entry name" value="Chromo-like_dom_sf"/>
</dbReference>
<evidence type="ECO:0000313" key="4">
    <source>
        <dbReference type="EMBL" id="KEQ69651.1"/>
    </source>
</evidence>